<feature type="chain" id="PRO_5045573741" evidence="2">
    <location>
        <begin position="26"/>
        <end position="445"/>
    </location>
</feature>
<dbReference type="PANTHER" id="PTHR43649">
    <property type="entry name" value="ARABINOSE-BINDING PROTEIN-RELATED"/>
    <property type="match status" value="1"/>
</dbReference>
<dbReference type="PANTHER" id="PTHR43649:SF12">
    <property type="entry name" value="DIACETYLCHITOBIOSE BINDING PROTEIN DASA"/>
    <property type="match status" value="1"/>
</dbReference>
<dbReference type="InterPro" id="IPR006059">
    <property type="entry name" value="SBP"/>
</dbReference>
<dbReference type="Pfam" id="PF13416">
    <property type="entry name" value="SBP_bac_8"/>
    <property type="match status" value="1"/>
</dbReference>
<keyword evidence="2" id="KW-0732">Signal</keyword>
<gene>
    <name evidence="3" type="ORF">ACFO1S_23140</name>
</gene>
<dbReference type="Gene3D" id="3.40.190.10">
    <property type="entry name" value="Periplasmic binding protein-like II"/>
    <property type="match status" value="2"/>
</dbReference>
<accession>A0ABV8SIN8</accession>
<feature type="region of interest" description="Disordered" evidence="1">
    <location>
        <begin position="25"/>
        <end position="45"/>
    </location>
</feature>
<name>A0ABV8SIN8_9BACL</name>
<dbReference type="RefSeq" id="WP_204601607.1">
    <property type="nucleotide sequence ID" value="NZ_JBHSED010000058.1"/>
</dbReference>
<dbReference type="SUPFAM" id="SSF53850">
    <property type="entry name" value="Periplasmic binding protein-like II"/>
    <property type="match status" value="1"/>
</dbReference>
<dbReference type="EMBL" id="JBHSED010000058">
    <property type="protein sequence ID" value="MFC4306324.1"/>
    <property type="molecule type" value="Genomic_DNA"/>
</dbReference>
<dbReference type="InterPro" id="IPR050490">
    <property type="entry name" value="Bact_solute-bd_prot1"/>
</dbReference>
<organism evidence="3 4">
    <name type="scientific">Cohnella boryungensis</name>
    <dbReference type="NCBI Taxonomy" id="768479"/>
    <lineage>
        <taxon>Bacteria</taxon>
        <taxon>Bacillati</taxon>
        <taxon>Bacillota</taxon>
        <taxon>Bacilli</taxon>
        <taxon>Bacillales</taxon>
        <taxon>Paenibacillaceae</taxon>
        <taxon>Cohnella</taxon>
    </lineage>
</organism>
<protein>
    <submittedName>
        <fullName evidence="3">ABC transporter substrate-binding protein</fullName>
    </submittedName>
</protein>
<sequence length="445" mass="48465">MPNKKAITVVLLALTMLLAACSKGANEPDKESSASQPSASTPANGDKKIELRMSWWGSDERHEKTQKVIELFEQKNPGVKITGEYSGFDGYMDKLNTQIAAGNAPDLIQMGGNIKEYVDKKALLDLKPYVGSVLRLDDFNGGLVKAATFDDKLYGVTLGVSSSSLMYNASMFEKAGVPLPTDQWTYEEFKSSTIQIAEKLGKGHYGSYDLSSDAAALASYLGSNGKELYRDGERHFDRQDMIDWFTMWDELRKAGAIVPPDVQVASPPTAVDKSLIVKGQVAIQSASASQIFGFQELTQDKLGLSVFPNGPAGSGMIPPISGQFLTSYEGTKHPEEVAKFMDFMVNDPDAGVILGSTRGVPPAGKIRDLLAAQSTPVDKVLYDYISLVSDTAPEIEYQQFPLDNEFTKLLQLTSEKIAFGAKPIDTSVDEFMSEMDKLLAKAKTQ</sequence>
<evidence type="ECO:0000256" key="2">
    <source>
        <dbReference type="SAM" id="SignalP"/>
    </source>
</evidence>
<proteinExistence type="predicted"/>
<dbReference type="Proteomes" id="UP001595755">
    <property type="component" value="Unassembled WGS sequence"/>
</dbReference>
<evidence type="ECO:0000313" key="3">
    <source>
        <dbReference type="EMBL" id="MFC4306324.1"/>
    </source>
</evidence>
<feature type="compositionally biased region" description="Low complexity" evidence="1">
    <location>
        <begin position="33"/>
        <end position="43"/>
    </location>
</feature>
<keyword evidence="4" id="KW-1185">Reference proteome</keyword>
<feature type="signal peptide" evidence="2">
    <location>
        <begin position="1"/>
        <end position="25"/>
    </location>
</feature>
<dbReference type="CDD" id="cd13585">
    <property type="entry name" value="PBP2_TMBP_like"/>
    <property type="match status" value="1"/>
</dbReference>
<reference evidence="4" key="1">
    <citation type="journal article" date="2019" name="Int. J. Syst. Evol. Microbiol.">
        <title>The Global Catalogue of Microorganisms (GCM) 10K type strain sequencing project: providing services to taxonomists for standard genome sequencing and annotation.</title>
        <authorList>
            <consortium name="The Broad Institute Genomics Platform"/>
            <consortium name="The Broad Institute Genome Sequencing Center for Infectious Disease"/>
            <person name="Wu L."/>
            <person name="Ma J."/>
        </authorList>
    </citation>
    <scope>NUCLEOTIDE SEQUENCE [LARGE SCALE GENOMIC DNA]</scope>
    <source>
        <strain evidence="4">CGMCC 4.1641</strain>
    </source>
</reference>
<comment type="caution">
    <text evidence="3">The sequence shown here is derived from an EMBL/GenBank/DDBJ whole genome shotgun (WGS) entry which is preliminary data.</text>
</comment>
<evidence type="ECO:0000256" key="1">
    <source>
        <dbReference type="SAM" id="MobiDB-lite"/>
    </source>
</evidence>
<evidence type="ECO:0000313" key="4">
    <source>
        <dbReference type="Proteomes" id="UP001595755"/>
    </source>
</evidence>
<dbReference type="PROSITE" id="PS51257">
    <property type="entry name" value="PROKAR_LIPOPROTEIN"/>
    <property type="match status" value="1"/>
</dbReference>